<feature type="domain" description="MotA/TolQ/ExbB proton channel" evidence="8">
    <location>
        <begin position="80"/>
        <end position="160"/>
    </location>
</feature>
<sequence length="180" mass="19976">MFGILLKNLAGYDLIILLLAVFNAAVIYPKVKLASRALKSKLQPQIYVPVSLLMERMKERGAEPDRGAGQDKLDLHALIAMRSDEIQYYSIFSAINSAFPLLGMLGTILSLLGMVNLSQQDVTLSFTVALTSTFWGLLCALGFKAVDAVLAPMVEQNQENLKMLLERLDHFEEWGIKDEA</sequence>
<reference evidence="9 10" key="1">
    <citation type="submission" date="2016-10" db="EMBL/GenBank/DDBJ databases">
        <authorList>
            <person name="de Groot N.N."/>
        </authorList>
    </citation>
    <scope>NUCLEOTIDE SEQUENCE [LARGE SCALE GENOMIC DNA]</scope>
    <source>
        <strain evidence="9 10">DSM 2784</strain>
    </source>
</reference>
<accession>A0A1G5S0D9</accession>
<organism evidence="9 10">
    <name type="scientific">Acidaminobacter hydrogenoformans DSM 2784</name>
    <dbReference type="NCBI Taxonomy" id="1120920"/>
    <lineage>
        <taxon>Bacteria</taxon>
        <taxon>Bacillati</taxon>
        <taxon>Bacillota</taxon>
        <taxon>Clostridia</taxon>
        <taxon>Peptostreptococcales</taxon>
        <taxon>Acidaminobacteraceae</taxon>
        <taxon>Acidaminobacter</taxon>
    </lineage>
</organism>
<evidence type="ECO:0000259" key="8">
    <source>
        <dbReference type="Pfam" id="PF01618"/>
    </source>
</evidence>
<keyword evidence="2" id="KW-1003">Cell membrane</keyword>
<evidence type="ECO:0000256" key="3">
    <source>
        <dbReference type="ARBA" id="ARBA00022692"/>
    </source>
</evidence>
<dbReference type="OrthoDB" id="1817994at2"/>
<evidence type="ECO:0000256" key="7">
    <source>
        <dbReference type="SAM" id="Phobius"/>
    </source>
</evidence>
<keyword evidence="5 7" id="KW-0472">Membrane</keyword>
<dbReference type="STRING" id="1120920.SAMN03080599_01919"/>
<dbReference type="EMBL" id="FMWL01000008">
    <property type="protein sequence ID" value="SCZ79726.1"/>
    <property type="molecule type" value="Genomic_DNA"/>
</dbReference>
<feature type="transmembrane region" description="Helical" evidence="7">
    <location>
        <begin position="88"/>
        <end position="112"/>
    </location>
</feature>
<proteinExistence type="inferred from homology"/>
<name>A0A1G5S0D9_9FIRM</name>
<keyword evidence="3 7" id="KW-0812">Transmembrane</keyword>
<keyword evidence="10" id="KW-1185">Reference proteome</keyword>
<feature type="transmembrane region" description="Helical" evidence="7">
    <location>
        <begin position="12"/>
        <end position="31"/>
    </location>
</feature>
<dbReference type="Pfam" id="PF01618">
    <property type="entry name" value="MotA_ExbB"/>
    <property type="match status" value="1"/>
</dbReference>
<dbReference type="AlphaFoldDB" id="A0A1G5S0D9"/>
<evidence type="ECO:0000313" key="10">
    <source>
        <dbReference type="Proteomes" id="UP000199208"/>
    </source>
</evidence>
<evidence type="ECO:0000256" key="4">
    <source>
        <dbReference type="ARBA" id="ARBA00022989"/>
    </source>
</evidence>
<evidence type="ECO:0000256" key="1">
    <source>
        <dbReference type="ARBA" id="ARBA00004651"/>
    </source>
</evidence>
<keyword evidence="6" id="KW-0813">Transport</keyword>
<comment type="subcellular location">
    <subcellularLocation>
        <location evidence="1">Cell membrane</location>
        <topology evidence="1">Multi-pass membrane protein</topology>
    </subcellularLocation>
    <subcellularLocation>
        <location evidence="6">Membrane</location>
        <topology evidence="6">Multi-pass membrane protein</topology>
    </subcellularLocation>
</comment>
<comment type="similarity">
    <text evidence="6">Belongs to the exbB/tolQ family.</text>
</comment>
<protein>
    <submittedName>
        <fullName evidence="9">MotA/TolQ/ExbB proton channel family protein</fullName>
    </submittedName>
</protein>
<evidence type="ECO:0000256" key="5">
    <source>
        <dbReference type="ARBA" id="ARBA00023136"/>
    </source>
</evidence>
<dbReference type="GO" id="GO:0005886">
    <property type="term" value="C:plasma membrane"/>
    <property type="evidence" value="ECO:0007669"/>
    <property type="project" value="UniProtKB-SubCell"/>
</dbReference>
<evidence type="ECO:0000313" key="9">
    <source>
        <dbReference type="EMBL" id="SCZ79726.1"/>
    </source>
</evidence>
<gene>
    <name evidence="9" type="ORF">SAMN03080599_01919</name>
</gene>
<dbReference type="RefSeq" id="WP_092590886.1">
    <property type="nucleotide sequence ID" value="NZ_FMWL01000008.1"/>
</dbReference>
<evidence type="ECO:0000256" key="6">
    <source>
        <dbReference type="RuleBase" id="RU004057"/>
    </source>
</evidence>
<keyword evidence="6" id="KW-0653">Protein transport</keyword>
<dbReference type="InterPro" id="IPR002898">
    <property type="entry name" value="MotA_ExbB_proton_chnl"/>
</dbReference>
<dbReference type="GO" id="GO:0015031">
    <property type="term" value="P:protein transport"/>
    <property type="evidence" value="ECO:0007669"/>
    <property type="project" value="UniProtKB-KW"/>
</dbReference>
<evidence type="ECO:0000256" key="2">
    <source>
        <dbReference type="ARBA" id="ARBA00022475"/>
    </source>
</evidence>
<feature type="transmembrane region" description="Helical" evidence="7">
    <location>
        <begin position="124"/>
        <end position="143"/>
    </location>
</feature>
<keyword evidence="4 7" id="KW-1133">Transmembrane helix</keyword>
<dbReference type="Proteomes" id="UP000199208">
    <property type="component" value="Unassembled WGS sequence"/>
</dbReference>